<gene>
    <name evidence="4" type="ORF">PECM_004255</name>
</gene>
<dbReference type="Proteomes" id="UP000631181">
    <property type="component" value="Unassembled WGS sequence"/>
</dbReference>
<evidence type="ECO:0000259" key="3">
    <source>
        <dbReference type="SMART" id="SM00853"/>
    </source>
</evidence>
<dbReference type="GO" id="GO:0140664">
    <property type="term" value="F:ATP-dependent DNA damage sensor activity"/>
    <property type="evidence" value="ECO:0007669"/>
    <property type="project" value="InterPro"/>
</dbReference>
<feature type="compositionally biased region" description="Basic and acidic residues" evidence="2">
    <location>
        <begin position="470"/>
        <end position="483"/>
    </location>
</feature>
<dbReference type="EMBL" id="WIWV01000027">
    <property type="protein sequence ID" value="KAF7717430.1"/>
    <property type="molecule type" value="Genomic_DNA"/>
</dbReference>
<dbReference type="Gene3D" id="3.30.1540.20">
    <property type="entry name" value="MutL, C-terminal domain, dimerisation subdomain"/>
    <property type="match status" value="1"/>
</dbReference>
<feature type="region of interest" description="Disordered" evidence="2">
    <location>
        <begin position="406"/>
        <end position="437"/>
    </location>
</feature>
<dbReference type="SMART" id="SM00853">
    <property type="entry name" value="MutL_C"/>
    <property type="match status" value="1"/>
</dbReference>
<evidence type="ECO:0000313" key="4">
    <source>
        <dbReference type="EMBL" id="KAF7717430.1"/>
    </source>
</evidence>
<dbReference type="SUPFAM" id="SSF55874">
    <property type="entry name" value="ATPase domain of HSP90 chaperone/DNA topoisomerase II/histidine kinase"/>
    <property type="match status" value="1"/>
</dbReference>
<reference evidence="4" key="1">
    <citation type="journal article" date="2020" name="Front. Microbiol.">
        <title>Gene regulatory networks of Penicillium echinulatum 2HH and Penicillium oxalicum 114-2 inferred by a computational biology approach.</title>
        <authorList>
            <person name="Lenz A.R."/>
            <person name="Galan-Vasquez E."/>
            <person name="Balbinot E."/>
            <person name="De Abreu F.P."/>
            <person name="De Oliveira N.S."/>
            <person name="Da Rosa L.O."/>
            <person name="De Avila E Silva S."/>
            <person name="Camassola M."/>
            <person name="Dillon A.J.P."/>
            <person name="Perez-Rueda E."/>
        </authorList>
    </citation>
    <scope>NUCLEOTIDE SEQUENCE</scope>
    <source>
        <strain evidence="4">S1M29</strain>
    </source>
</reference>
<feature type="domain" description="MutL C-terminal dimerisation" evidence="3">
    <location>
        <begin position="677"/>
        <end position="888"/>
    </location>
</feature>
<dbReference type="GO" id="GO:0032300">
    <property type="term" value="C:mismatch repair complex"/>
    <property type="evidence" value="ECO:0007669"/>
    <property type="project" value="InterPro"/>
</dbReference>
<feature type="region of interest" description="Disordered" evidence="2">
    <location>
        <begin position="518"/>
        <end position="538"/>
    </location>
</feature>
<dbReference type="InterPro" id="IPR014790">
    <property type="entry name" value="MutL_C"/>
</dbReference>
<comment type="caution">
    <text evidence="4">The sequence shown here is derived from an EMBL/GenBank/DDBJ whole genome shotgun (WGS) entry which is preliminary data.</text>
</comment>
<comment type="similarity">
    <text evidence="1">Belongs to the DNA mismatch repair MutL/HexB family.</text>
</comment>
<dbReference type="Pfam" id="PF13589">
    <property type="entry name" value="HATPase_c_3"/>
    <property type="match status" value="1"/>
</dbReference>
<feature type="region of interest" description="Disordered" evidence="2">
    <location>
        <begin position="305"/>
        <end position="327"/>
    </location>
</feature>
<proteinExistence type="inferred from homology"/>
<feature type="compositionally biased region" description="Basic and acidic residues" evidence="2">
    <location>
        <begin position="518"/>
        <end position="535"/>
    </location>
</feature>
<dbReference type="InterPro" id="IPR037198">
    <property type="entry name" value="MutL_C_sf"/>
</dbReference>
<dbReference type="Pfam" id="PF08676">
    <property type="entry name" value="MutL_C"/>
    <property type="match status" value="1"/>
</dbReference>
<feature type="region of interest" description="Disordered" evidence="2">
    <location>
        <begin position="470"/>
        <end position="500"/>
    </location>
</feature>
<accession>A0A8J8W3J1</accession>
<evidence type="ECO:0000256" key="2">
    <source>
        <dbReference type="SAM" id="MobiDB-lite"/>
    </source>
</evidence>
<dbReference type="AlphaFoldDB" id="A0A8J8W3J1"/>
<protein>
    <recommendedName>
        <fullName evidence="3">MutL C-terminal dimerisation domain-containing protein</fullName>
    </recommendedName>
</protein>
<evidence type="ECO:0000313" key="5">
    <source>
        <dbReference type="Proteomes" id="UP000631181"/>
    </source>
</evidence>
<name>A0A8J8W3J1_9EURO</name>
<dbReference type="InterPro" id="IPR042120">
    <property type="entry name" value="MutL_C_dimsub"/>
</dbReference>
<dbReference type="OrthoDB" id="429932at2759"/>
<evidence type="ECO:0000256" key="1">
    <source>
        <dbReference type="ARBA" id="ARBA00006082"/>
    </source>
</evidence>
<dbReference type="PANTHER" id="PTHR10073">
    <property type="entry name" value="DNA MISMATCH REPAIR PROTEIN MLH, PMS, MUTL"/>
    <property type="match status" value="1"/>
</dbReference>
<dbReference type="GO" id="GO:0016887">
    <property type="term" value="F:ATP hydrolysis activity"/>
    <property type="evidence" value="ECO:0007669"/>
    <property type="project" value="InterPro"/>
</dbReference>
<dbReference type="Gene3D" id="3.30.565.10">
    <property type="entry name" value="Histidine kinase-like ATPase, C-terminal domain"/>
    <property type="match status" value="1"/>
</dbReference>
<dbReference type="InterPro" id="IPR036890">
    <property type="entry name" value="HATPase_C_sf"/>
</dbReference>
<feature type="compositionally biased region" description="Polar residues" evidence="2">
    <location>
        <begin position="414"/>
        <end position="424"/>
    </location>
</feature>
<organism evidence="4 5">
    <name type="scientific">Penicillium ucsense</name>
    <dbReference type="NCBI Taxonomy" id="2839758"/>
    <lineage>
        <taxon>Eukaryota</taxon>
        <taxon>Fungi</taxon>
        <taxon>Dikarya</taxon>
        <taxon>Ascomycota</taxon>
        <taxon>Pezizomycotina</taxon>
        <taxon>Eurotiomycetes</taxon>
        <taxon>Eurotiomycetidae</taxon>
        <taxon>Eurotiales</taxon>
        <taxon>Aspergillaceae</taxon>
        <taxon>Penicillium</taxon>
    </lineage>
</organism>
<dbReference type="SUPFAM" id="SSF118116">
    <property type="entry name" value="DNA mismatch repair protein MutL"/>
    <property type="match status" value="2"/>
</dbReference>
<dbReference type="InterPro" id="IPR038973">
    <property type="entry name" value="MutL/Mlh/Pms-like"/>
</dbReference>
<dbReference type="PANTHER" id="PTHR10073:SF47">
    <property type="entry name" value="DNA MISMATCH REPAIR PROTEIN MLH3"/>
    <property type="match status" value="1"/>
</dbReference>
<keyword evidence="5" id="KW-1185">Reference proteome</keyword>
<dbReference type="GO" id="GO:0006298">
    <property type="term" value="P:mismatch repair"/>
    <property type="evidence" value="ECO:0007669"/>
    <property type="project" value="InterPro"/>
</dbReference>
<sequence>MLGQTDQSIRALPPDVAFRIKSSTSIIDLHGVVLELVKNSLDAGAQIISVSVDFKRGGCVVEDNGQGIVPGEFESSGGLGKAHHTSKYGVADVYGHRGLFLSSLASLSLLTVTSRHEGHKSTSSIVFHRARPVARLVPVSHGQGLQLRGHGTRVAVHDLFGNMPVRVRNRALNLEKPGEMDKKWEILKHALVSLALANGQLSKLSLSDESRGRSVVLRPRTSEIEIDLGRIGSILSQSGYTESPSMNYWQVVSASTTGLHIQAAMSTSTSLSKKVQFISLGKDPVLSRHPFNILFGEMNQLMTSSGFGGEKRTPQSGNASPWASAACPSESMNVLRRRSGLKPISRWPMFVVRIDARQRESAYGDEPPPGLEKSIQEITSVLQAMVMEFLGQQELKPFKLRRDDLQPRRVPSRPSATRINSTRSETSHIHRQSASAEEDFASKVKLPLLGRSRSAILGTQFSNWSRIKSAKDNEPAVTEKGRTDLQPGPRSDSEYRPSFPKQMMSGAIQHPHYGASFDRKEHAHEDDDSISDRDQVGSSTKNIFESASDTLIPWVDPKSGKLHQINSRTGQTVNLRKIIAGPRSNSFLTTLQRHGRSQAPRSVSAPSPWIDNLLETWQNPVFSRTEARVPSLEFVSDISHSVQHSRLCQDVTVTLNETQLLRFRGKLNRQSLRLATVIAQVDRKFILAKLGSNQSKMLYDGESQGVLVLIDQHAADERCRVEQLFEDLFISPGSASRHDQVQTVEIDPIPLRVSSPELKLFQRYSKALTRWGISYRVANRDASGGIISVNTLPTVIAERCRLEPELLGDLIRREVSLFEAGEKPNQRRLSETECRLDSNTIRNANELGSIETDSEHLWVHKMKGCPQGILDLLNSRACRGAIMFNDDLEMAECERLVARLSKCAFPFQCAHGRPSMIPILDMRAQSGFEPSQSVPDVIRSASVEDDHLEPAFLDAFRKTYRH</sequence>
<dbReference type="GO" id="GO:0005524">
    <property type="term" value="F:ATP binding"/>
    <property type="evidence" value="ECO:0007669"/>
    <property type="project" value="InterPro"/>
</dbReference>